<feature type="transmembrane region" description="Helical" evidence="2">
    <location>
        <begin position="318"/>
        <end position="337"/>
    </location>
</feature>
<keyword evidence="5" id="KW-1185">Reference proteome</keyword>
<evidence type="ECO:0000313" key="4">
    <source>
        <dbReference type="EMBL" id="KAJ1983746.1"/>
    </source>
</evidence>
<feature type="chain" id="PRO_5040903441" evidence="3">
    <location>
        <begin position="24"/>
        <end position="561"/>
    </location>
</feature>
<feature type="region of interest" description="Disordered" evidence="1">
    <location>
        <begin position="463"/>
        <end position="486"/>
    </location>
</feature>
<feature type="transmembrane region" description="Helical" evidence="2">
    <location>
        <begin position="357"/>
        <end position="379"/>
    </location>
</feature>
<gene>
    <name evidence="4" type="ORF">H4R34_001078</name>
</gene>
<dbReference type="AlphaFoldDB" id="A0A9W8B961"/>
<dbReference type="Proteomes" id="UP001151582">
    <property type="component" value="Unassembled WGS sequence"/>
</dbReference>
<organism evidence="4 5">
    <name type="scientific">Dimargaris verticillata</name>
    <dbReference type="NCBI Taxonomy" id="2761393"/>
    <lineage>
        <taxon>Eukaryota</taxon>
        <taxon>Fungi</taxon>
        <taxon>Fungi incertae sedis</taxon>
        <taxon>Zoopagomycota</taxon>
        <taxon>Kickxellomycotina</taxon>
        <taxon>Dimargaritomycetes</taxon>
        <taxon>Dimargaritales</taxon>
        <taxon>Dimargaritaceae</taxon>
        <taxon>Dimargaris</taxon>
    </lineage>
</organism>
<evidence type="ECO:0000256" key="3">
    <source>
        <dbReference type="SAM" id="SignalP"/>
    </source>
</evidence>
<feature type="compositionally biased region" description="Polar residues" evidence="1">
    <location>
        <begin position="463"/>
        <end position="475"/>
    </location>
</feature>
<evidence type="ECO:0000313" key="5">
    <source>
        <dbReference type="Proteomes" id="UP001151582"/>
    </source>
</evidence>
<feature type="transmembrane region" description="Helical" evidence="2">
    <location>
        <begin position="430"/>
        <end position="450"/>
    </location>
</feature>
<sequence length="561" mass="63565">MGPRAWPLLGAVLLLCWVCQSWADLKVLDKNVRFRAYDLPNTDQKDLGYDLEGHLLKVDFSDNCRFSFNKSRYQDFFDNYSDIHAAPADQNLIAFVDWDEAVDNGCRQVLDTLIGTGEIEDFTGFSDTSMPRLKAIVYTATTDSNTEFGSPVELEYMYFNEAMPLYPYLMLIGHDDGKQLRTWHDESVQSATKGLLVGIGHSKGPWNGMKEEAGYLVIRWFFFTLRLLAAVYAMYHVVITYYYTRFLYRFKITAHSVIFVHILLLMVAPYEENGTRALVILNAMAMPFLTMTFYLVLTRWARVVRSVYRWRFIRALVWYLRFNVFLIVLGTLFTLLANIRTPSAEVLAAISNAVNNFIVPICYIIEVGIIYAMGSVVIYRQWGYYFSENGALALIKLTVVCFISITGWLILSVLLLVKSTIWEAHFVTDYVVQIALLNTSSVLIAATMLWNLSVASAVKTNTTSRVTDTGRSANLRSGLADPISDPDHPEAKEFGMAHDQLDMVHEKPRILRQEGDFELHELPTSPNSLNYGIGLEPGTPFSPPSTSDPLEGAPSQRRLLP</sequence>
<feature type="transmembrane region" description="Helical" evidence="2">
    <location>
        <begin position="220"/>
        <end position="243"/>
    </location>
</feature>
<keyword evidence="3" id="KW-0732">Signal</keyword>
<feature type="signal peptide" evidence="3">
    <location>
        <begin position="1"/>
        <end position="23"/>
    </location>
</feature>
<feature type="region of interest" description="Disordered" evidence="1">
    <location>
        <begin position="517"/>
        <end position="561"/>
    </location>
</feature>
<keyword evidence="2" id="KW-0472">Membrane</keyword>
<evidence type="ECO:0000256" key="2">
    <source>
        <dbReference type="SAM" id="Phobius"/>
    </source>
</evidence>
<feature type="transmembrane region" description="Helical" evidence="2">
    <location>
        <begin position="250"/>
        <end position="270"/>
    </location>
</feature>
<reference evidence="4" key="1">
    <citation type="submission" date="2022-07" db="EMBL/GenBank/DDBJ databases">
        <title>Phylogenomic reconstructions and comparative analyses of Kickxellomycotina fungi.</title>
        <authorList>
            <person name="Reynolds N.K."/>
            <person name="Stajich J.E."/>
            <person name="Barry K."/>
            <person name="Grigoriev I.V."/>
            <person name="Crous P."/>
            <person name="Smith M.E."/>
        </authorList>
    </citation>
    <scope>NUCLEOTIDE SEQUENCE</scope>
    <source>
        <strain evidence="4">RSA 567</strain>
    </source>
</reference>
<protein>
    <submittedName>
        <fullName evidence="4">Uncharacterized protein</fullName>
    </submittedName>
</protein>
<proteinExistence type="predicted"/>
<feature type="transmembrane region" description="Helical" evidence="2">
    <location>
        <begin position="276"/>
        <end position="297"/>
    </location>
</feature>
<dbReference type="EMBL" id="JANBQB010000042">
    <property type="protein sequence ID" value="KAJ1983746.1"/>
    <property type="molecule type" value="Genomic_DNA"/>
</dbReference>
<name>A0A9W8B961_9FUNG</name>
<dbReference type="OrthoDB" id="5570949at2759"/>
<comment type="caution">
    <text evidence="4">The sequence shown here is derived from an EMBL/GenBank/DDBJ whole genome shotgun (WGS) entry which is preliminary data.</text>
</comment>
<feature type="transmembrane region" description="Helical" evidence="2">
    <location>
        <begin position="391"/>
        <end position="410"/>
    </location>
</feature>
<evidence type="ECO:0000256" key="1">
    <source>
        <dbReference type="SAM" id="MobiDB-lite"/>
    </source>
</evidence>
<keyword evidence="2" id="KW-0812">Transmembrane</keyword>
<accession>A0A9W8B961</accession>
<keyword evidence="2" id="KW-1133">Transmembrane helix</keyword>